<dbReference type="MEROPS" id="M24.008"/>
<evidence type="ECO:0000256" key="3">
    <source>
        <dbReference type="ARBA" id="ARBA00022801"/>
    </source>
</evidence>
<dbReference type="OrthoDB" id="9806388at2"/>
<dbReference type="Proteomes" id="UP000005561">
    <property type="component" value="Unassembled WGS sequence"/>
</dbReference>
<reference evidence="6" key="1">
    <citation type="submission" date="2009-07" db="EMBL/GenBank/DDBJ databases">
        <authorList>
            <person name="Weinstock G."/>
            <person name="Sodergren E."/>
            <person name="Clifton S."/>
            <person name="Fulton L."/>
            <person name="Fulton B."/>
            <person name="Courtney L."/>
            <person name="Fronick C."/>
            <person name="Harrison M."/>
            <person name="Strong C."/>
            <person name="Farmer C."/>
            <person name="Delahaunty K."/>
            <person name="Markovic C."/>
            <person name="Hall O."/>
            <person name="Minx P."/>
            <person name="Tomlinson C."/>
            <person name="Mitreva M."/>
            <person name="Nelson J."/>
            <person name="Hou S."/>
            <person name="Wollam A."/>
            <person name="Pepin K.H."/>
            <person name="Johnson M."/>
            <person name="Bhonagiri V."/>
            <person name="Nash W.E."/>
            <person name="Warren W."/>
            <person name="Chinwalla A."/>
            <person name="Mardis E.R."/>
            <person name="Wilson R.K."/>
        </authorList>
    </citation>
    <scope>NUCLEOTIDE SEQUENCE [LARGE SCALE GENOMIC DNA]</scope>
    <source>
        <strain evidence="6">DSM 14469</strain>
    </source>
</reference>
<dbReference type="STRING" id="168384.SAMN05660368_04058"/>
<accession>C6LM95</accession>
<proteinExistence type="inferred from homology"/>
<dbReference type="InterPro" id="IPR050659">
    <property type="entry name" value="Peptidase_M24B"/>
</dbReference>
<dbReference type="RefSeq" id="WP_006864546.1">
    <property type="nucleotide sequence ID" value="NZ_ACCL02000040.1"/>
</dbReference>
<dbReference type="Gene3D" id="3.90.230.10">
    <property type="entry name" value="Creatinase/methionine aminopeptidase superfamily"/>
    <property type="match status" value="1"/>
</dbReference>
<dbReference type="PRINTS" id="PR00599">
    <property type="entry name" value="MAPEPTIDASE"/>
</dbReference>
<dbReference type="InterPro" id="IPR029149">
    <property type="entry name" value="Creatin/AminoP/Spt16_N"/>
</dbReference>
<name>C6LM95_9FIRM</name>
<evidence type="ECO:0000256" key="1">
    <source>
        <dbReference type="ARBA" id="ARBA00008766"/>
    </source>
</evidence>
<dbReference type="AlphaFoldDB" id="C6LM95"/>
<dbReference type="InterPro" id="IPR001131">
    <property type="entry name" value="Peptidase_M24B_aminopep-P_CS"/>
</dbReference>
<dbReference type="GO" id="GO:0046872">
    <property type="term" value="F:metal ion binding"/>
    <property type="evidence" value="ECO:0007669"/>
    <property type="project" value="UniProtKB-KW"/>
</dbReference>
<gene>
    <name evidence="6" type="ORF">BRYFOR_09794</name>
</gene>
<dbReference type="InterPro" id="IPR001714">
    <property type="entry name" value="Pept_M24_MAP"/>
</dbReference>
<dbReference type="eggNOG" id="COG0006">
    <property type="taxonomic scope" value="Bacteria"/>
</dbReference>
<feature type="domain" description="Creatinase N-terminal" evidence="5">
    <location>
        <begin position="4"/>
        <end position="129"/>
    </location>
</feature>
<dbReference type="InterPro" id="IPR036005">
    <property type="entry name" value="Creatinase/aminopeptidase-like"/>
</dbReference>
<keyword evidence="2" id="KW-0479">Metal-binding</keyword>
<dbReference type="SUPFAM" id="SSF53092">
    <property type="entry name" value="Creatinase/prolidase N-terminal domain"/>
    <property type="match status" value="1"/>
</dbReference>
<dbReference type="GO" id="GO:0004177">
    <property type="term" value="F:aminopeptidase activity"/>
    <property type="evidence" value="ECO:0007669"/>
    <property type="project" value="UniProtKB-ARBA"/>
</dbReference>
<dbReference type="PROSITE" id="PS00491">
    <property type="entry name" value="PROLINE_PEPTIDASE"/>
    <property type="match status" value="1"/>
</dbReference>
<evidence type="ECO:0000313" key="6">
    <source>
        <dbReference type="EMBL" id="EET58236.1"/>
    </source>
</evidence>
<dbReference type="Pfam" id="PF01321">
    <property type="entry name" value="Creatinase_N"/>
    <property type="match status" value="1"/>
</dbReference>
<evidence type="ECO:0000259" key="4">
    <source>
        <dbReference type="Pfam" id="PF00557"/>
    </source>
</evidence>
<sequence length="355" mass="39197">MFYEKVYDVMKEKNIDAVVVSDGANMRYLSGFRGATGYLYISAKRRVLATDSRYTTMAKEEAPDFEVVDPGAERNYGELLNGLMEQDGAEKVGFEDQYLLYSSYSRLQEACKGKLTTPLGDSLDLLRSVKTEQELVYLAKAEEIGDMAFSHMLEVLKPGMTELEAAAELEYFMKTHGAENLSFETIVASGVNSAMPHAMPSNKKIEPGDFVTMDFGCLYNGYCSDMTRTVVVGKANEKQKEIYGIVLEAQLAGLEACRSGVRGCDVDKVSRDIITKAGYGDCFGHGLGHSVGLYIHEEPRLSRTCEVVLQPNMIETVEPGIYVPGFGGVRIEDMVVVTEGKCRNLAHSPKELIEL</sequence>
<comment type="caution">
    <text evidence="6">The sequence shown here is derived from an EMBL/GenBank/DDBJ whole genome shotgun (WGS) entry which is preliminary data.</text>
</comment>
<keyword evidence="7" id="KW-1185">Reference proteome</keyword>
<protein>
    <submittedName>
        <fullName evidence="6">Creatinase</fullName>
    </submittedName>
</protein>
<dbReference type="Pfam" id="PF00557">
    <property type="entry name" value="Peptidase_M24"/>
    <property type="match status" value="1"/>
</dbReference>
<dbReference type="GO" id="GO:0008235">
    <property type="term" value="F:metalloexopeptidase activity"/>
    <property type="evidence" value="ECO:0007669"/>
    <property type="project" value="UniProtKB-ARBA"/>
</dbReference>
<dbReference type="PANTHER" id="PTHR46112:SF3">
    <property type="entry name" value="AMINOPEPTIDASE YPDF"/>
    <property type="match status" value="1"/>
</dbReference>
<evidence type="ECO:0000313" key="7">
    <source>
        <dbReference type="Proteomes" id="UP000005561"/>
    </source>
</evidence>
<evidence type="ECO:0000256" key="2">
    <source>
        <dbReference type="ARBA" id="ARBA00022723"/>
    </source>
</evidence>
<evidence type="ECO:0000259" key="5">
    <source>
        <dbReference type="Pfam" id="PF01321"/>
    </source>
</evidence>
<dbReference type="InterPro" id="IPR000587">
    <property type="entry name" value="Creatinase_N"/>
</dbReference>
<comment type="similarity">
    <text evidence="1">Belongs to the peptidase M24B family.</text>
</comment>
<organism evidence="6 7">
    <name type="scientific">Marvinbryantia formatexigens DSM 14469</name>
    <dbReference type="NCBI Taxonomy" id="478749"/>
    <lineage>
        <taxon>Bacteria</taxon>
        <taxon>Bacillati</taxon>
        <taxon>Bacillota</taxon>
        <taxon>Clostridia</taxon>
        <taxon>Lachnospirales</taxon>
        <taxon>Lachnospiraceae</taxon>
        <taxon>Marvinbryantia</taxon>
    </lineage>
</organism>
<dbReference type="EMBL" id="ACCL02000040">
    <property type="protein sequence ID" value="EET58236.1"/>
    <property type="molecule type" value="Genomic_DNA"/>
</dbReference>
<dbReference type="SUPFAM" id="SSF55920">
    <property type="entry name" value="Creatinase/aminopeptidase"/>
    <property type="match status" value="1"/>
</dbReference>
<dbReference type="PANTHER" id="PTHR46112">
    <property type="entry name" value="AMINOPEPTIDASE"/>
    <property type="match status" value="1"/>
</dbReference>
<dbReference type="FunFam" id="3.90.230.10:FF:000014">
    <property type="entry name" value="Aminopeptidase P family protein"/>
    <property type="match status" value="1"/>
</dbReference>
<dbReference type="Gene3D" id="3.40.350.10">
    <property type="entry name" value="Creatinase/prolidase N-terminal domain"/>
    <property type="match status" value="1"/>
</dbReference>
<dbReference type="CDD" id="cd01092">
    <property type="entry name" value="APP-like"/>
    <property type="match status" value="1"/>
</dbReference>
<dbReference type="InterPro" id="IPR000994">
    <property type="entry name" value="Pept_M24"/>
</dbReference>
<keyword evidence="3" id="KW-0378">Hydrolase</keyword>
<feature type="domain" description="Peptidase M24" evidence="4">
    <location>
        <begin position="139"/>
        <end position="339"/>
    </location>
</feature>